<evidence type="ECO:0000313" key="3">
    <source>
        <dbReference type="EMBL" id="MBP1905834.1"/>
    </source>
</evidence>
<dbReference type="InterPro" id="IPR036388">
    <property type="entry name" value="WH-like_DNA-bd_sf"/>
</dbReference>
<name>A0ABS4FTQ9_9BACL</name>
<proteinExistence type="predicted"/>
<comment type="caution">
    <text evidence="3">The sequence shown here is derived from an EMBL/GenBank/DDBJ whole genome shotgun (WGS) entry which is preliminary data.</text>
</comment>
<protein>
    <submittedName>
        <fullName evidence="3">Transcriptional regulator</fullName>
    </submittedName>
</protein>
<dbReference type="RefSeq" id="WP_210089448.1">
    <property type="nucleotide sequence ID" value="NZ_JAGGKG010000010.1"/>
</dbReference>
<dbReference type="InterPro" id="IPR036390">
    <property type="entry name" value="WH_DNA-bd_sf"/>
</dbReference>
<dbReference type="CDD" id="cd00090">
    <property type="entry name" value="HTH_ARSR"/>
    <property type="match status" value="1"/>
</dbReference>
<dbReference type="InterPro" id="IPR011991">
    <property type="entry name" value="ArsR-like_HTH"/>
</dbReference>
<keyword evidence="4" id="KW-1185">Reference proteome</keyword>
<dbReference type="Proteomes" id="UP001519272">
    <property type="component" value="Unassembled WGS sequence"/>
</dbReference>
<dbReference type="EMBL" id="JAGGKG010000010">
    <property type="protein sequence ID" value="MBP1905834.1"/>
    <property type="molecule type" value="Genomic_DNA"/>
</dbReference>
<feature type="domain" description="HTH arsR-type" evidence="2">
    <location>
        <begin position="12"/>
        <end position="94"/>
    </location>
</feature>
<dbReference type="Gene3D" id="1.10.10.10">
    <property type="entry name" value="Winged helix-like DNA-binding domain superfamily/Winged helix DNA-binding domain"/>
    <property type="match status" value="1"/>
</dbReference>
<dbReference type="SMART" id="SM00418">
    <property type="entry name" value="HTH_ARSR"/>
    <property type="match status" value="1"/>
</dbReference>
<dbReference type="SUPFAM" id="SSF46785">
    <property type="entry name" value="Winged helix' DNA-binding domain"/>
    <property type="match status" value="1"/>
</dbReference>
<gene>
    <name evidence="3" type="ORF">J2Z32_002482</name>
</gene>
<keyword evidence="1" id="KW-0238">DNA-binding</keyword>
<accession>A0ABS4FTQ9</accession>
<sequence>MIQASTDLKWLPLYEALASDVRLKMIELLAKQPMNNKDLAANLHISSAIVTSHVRKLQEAGIVESKLERINGGTHKINRLCVEGVQLLFPTQNTTMRHFHEVSIPVGHYMKFAVEPTCGLATTEKVIGQFDEPRYFYDPERVDANILWFGTGFVEYHIPNYVLSSQRLTEIEISMEISSEAPGIAENWPSDISFYLNDIPLGFWTSPGDSGNGRGTYTPKWWSDNTNQYGLLKIIRISDEGTFIDGQQISQTSLQDLKQTRNSWNLRFAVEHDAKNVGGFTLYGKGFGNYNQDITFKTYYEE</sequence>
<organism evidence="3 4">
    <name type="scientific">Paenibacillus turicensis</name>
    <dbReference type="NCBI Taxonomy" id="160487"/>
    <lineage>
        <taxon>Bacteria</taxon>
        <taxon>Bacillati</taxon>
        <taxon>Bacillota</taxon>
        <taxon>Bacilli</taxon>
        <taxon>Bacillales</taxon>
        <taxon>Paenibacillaceae</taxon>
        <taxon>Paenibacillus</taxon>
    </lineage>
</organism>
<reference evidence="3 4" key="1">
    <citation type="submission" date="2021-03" db="EMBL/GenBank/DDBJ databases">
        <title>Genomic Encyclopedia of Type Strains, Phase IV (KMG-IV): sequencing the most valuable type-strain genomes for metagenomic binning, comparative biology and taxonomic classification.</title>
        <authorList>
            <person name="Goeker M."/>
        </authorList>
    </citation>
    <scope>NUCLEOTIDE SEQUENCE [LARGE SCALE GENOMIC DNA]</scope>
    <source>
        <strain evidence="3 4">DSM 14349</strain>
    </source>
</reference>
<evidence type="ECO:0000313" key="4">
    <source>
        <dbReference type="Proteomes" id="UP001519272"/>
    </source>
</evidence>
<evidence type="ECO:0000259" key="2">
    <source>
        <dbReference type="SMART" id="SM00418"/>
    </source>
</evidence>
<dbReference type="Pfam" id="PF01022">
    <property type="entry name" value="HTH_5"/>
    <property type="match status" value="1"/>
</dbReference>
<dbReference type="InterPro" id="IPR001845">
    <property type="entry name" value="HTH_ArsR_DNA-bd_dom"/>
</dbReference>
<evidence type="ECO:0000256" key="1">
    <source>
        <dbReference type="ARBA" id="ARBA00023125"/>
    </source>
</evidence>